<dbReference type="Pfam" id="PF00676">
    <property type="entry name" value="E1_dh"/>
    <property type="match status" value="1"/>
</dbReference>
<dbReference type="KEGG" id="tad:TRIADDRAFT_63947"/>
<dbReference type="HOGENOM" id="CLU_029393_5_2_1"/>
<evidence type="ECO:0000256" key="4">
    <source>
        <dbReference type="ARBA" id="ARBA00023052"/>
    </source>
</evidence>
<dbReference type="InterPro" id="IPR017597">
    <property type="entry name" value="Pyrv_DH_E1_asu_subgrp-y"/>
</dbReference>
<comment type="function">
    <text evidence="7">The pyruvate dehydrogenase complex catalyzes the overall conversion of pyruvate to acetyl-CoA and CO(2).</text>
</comment>
<dbReference type="GO" id="GO:0006086">
    <property type="term" value="P:pyruvate decarboxylation to acetyl-CoA"/>
    <property type="evidence" value="ECO:0000318"/>
    <property type="project" value="GO_Central"/>
</dbReference>
<dbReference type="Gene3D" id="3.40.50.970">
    <property type="match status" value="1"/>
</dbReference>
<keyword evidence="4 7" id="KW-0786">Thiamine pyrophosphate</keyword>
<accession>B3RY46</accession>
<feature type="domain" description="Dehydrogenase E1 component" evidence="8">
    <location>
        <begin position="64"/>
        <end position="357"/>
    </location>
</feature>
<dbReference type="EC" id="1.2.4.1" evidence="7"/>
<dbReference type="AlphaFoldDB" id="B3RY46"/>
<evidence type="ECO:0000313" key="10">
    <source>
        <dbReference type="Proteomes" id="UP000009022"/>
    </source>
</evidence>
<comment type="cofactor">
    <cofactor evidence="1 7">
        <name>thiamine diphosphate</name>
        <dbReference type="ChEBI" id="CHEBI:58937"/>
    </cofactor>
</comment>
<evidence type="ECO:0000256" key="6">
    <source>
        <dbReference type="ARBA" id="ARBA00051231"/>
    </source>
</evidence>
<dbReference type="OMA" id="LGYEMPC"/>
<dbReference type="CTD" id="6754077"/>
<proteinExistence type="predicted"/>
<comment type="catalytic activity">
    <reaction evidence="6 7">
        <text>N(6)-[(R)-lipoyl]-L-lysyl-[protein] + pyruvate + H(+) = N(6)-[(R)-S(8)-acetyldihydrolipoyl]-L-lysyl-[protein] + CO2</text>
        <dbReference type="Rhea" id="RHEA:19189"/>
        <dbReference type="Rhea" id="RHEA-COMP:10474"/>
        <dbReference type="Rhea" id="RHEA-COMP:10478"/>
        <dbReference type="ChEBI" id="CHEBI:15361"/>
        <dbReference type="ChEBI" id="CHEBI:15378"/>
        <dbReference type="ChEBI" id="CHEBI:16526"/>
        <dbReference type="ChEBI" id="CHEBI:83099"/>
        <dbReference type="ChEBI" id="CHEBI:83111"/>
        <dbReference type="EC" id="1.2.4.1"/>
    </reaction>
</comment>
<dbReference type="PANTHER" id="PTHR11516:SF60">
    <property type="entry name" value="PYRUVATE DEHYDROGENASE E1 COMPONENT SUBUNIT ALPHA"/>
    <property type="match status" value="1"/>
</dbReference>
<dbReference type="STRING" id="10228.B3RY46"/>
<sequence length="389" mass="43003">MAITGLIPYIQSCINVGYGNKFSSTATEGQAEFQLLPYQVHALENELPTAATITRSEALQYYKQMQTIRRLEVTADNLYKSKQIRGFCHLYNGQEACAVGIEAAITPEDSIITAYRAHGWTYLRGVSVEGVLAELIGHENGCARGKGGSMHMYGKNFYGGNGIVGAQVPLGAGIAFAHKYNKDNKVCITLYGDGAANQGQVFETFNMAKLWSLPCIFVCENNKYGMGTSVERASASTEYYTRGDYIPGIRANGHDVITVREVTKFAADWCRNGKGPIIIELETYRYKGHSVSDPGISYRTRDEIDHVRKTSDPIAMLKKKLLDSSLATEDEIKGIDNEIKNYVSGELKKAQNGKELPLEDLYNDVYVGDESEVKGCEPFAYNKSKSTFM</sequence>
<evidence type="ECO:0000256" key="2">
    <source>
        <dbReference type="ARBA" id="ARBA00022946"/>
    </source>
</evidence>
<evidence type="ECO:0000256" key="1">
    <source>
        <dbReference type="ARBA" id="ARBA00001964"/>
    </source>
</evidence>
<evidence type="ECO:0000256" key="5">
    <source>
        <dbReference type="ARBA" id="ARBA00023317"/>
    </source>
</evidence>
<name>B3RY46_TRIAD</name>
<dbReference type="CDD" id="cd02000">
    <property type="entry name" value="TPP_E1_PDC_ADC_BCADC"/>
    <property type="match status" value="1"/>
</dbReference>
<keyword evidence="2" id="KW-0809">Transit peptide</keyword>
<reference evidence="9 10" key="1">
    <citation type="journal article" date="2008" name="Nature">
        <title>The Trichoplax genome and the nature of placozoans.</title>
        <authorList>
            <person name="Srivastava M."/>
            <person name="Begovic E."/>
            <person name="Chapman J."/>
            <person name="Putnam N.H."/>
            <person name="Hellsten U."/>
            <person name="Kawashima T."/>
            <person name="Kuo A."/>
            <person name="Mitros T."/>
            <person name="Salamov A."/>
            <person name="Carpenter M.L."/>
            <person name="Signorovitch A.Y."/>
            <person name="Moreno M.A."/>
            <person name="Kamm K."/>
            <person name="Grimwood J."/>
            <person name="Schmutz J."/>
            <person name="Shapiro H."/>
            <person name="Grigoriev I.V."/>
            <person name="Buss L.W."/>
            <person name="Schierwater B."/>
            <person name="Dellaporta S.L."/>
            <person name="Rokhsar D.S."/>
        </authorList>
    </citation>
    <scope>NUCLEOTIDE SEQUENCE [LARGE SCALE GENOMIC DNA]</scope>
    <source>
        <strain evidence="9 10">Grell-BS-1999</strain>
    </source>
</reference>
<dbReference type="eggNOG" id="KOG0225">
    <property type="taxonomic scope" value="Eukaryota"/>
</dbReference>
<dbReference type="PhylomeDB" id="B3RY46"/>
<keyword evidence="10" id="KW-1185">Reference proteome</keyword>
<keyword evidence="3 7" id="KW-0560">Oxidoreductase</keyword>
<gene>
    <name evidence="9" type="ORF">TRIADDRAFT_63947</name>
</gene>
<dbReference type="InterPro" id="IPR029061">
    <property type="entry name" value="THDP-binding"/>
</dbReference>
<dbReference type="Proteomes" id="UP000009022">
    <property type="component" value="Unassembled WGS sequence"/>
</dbReference>
<dbReference type="GeneID" id="6754077"/>
<evidence type="ECO:0000256" key="7">
    <source>
        <dbReference type="RuleBase" id="RU361139"/>
    </source>
</evidence>
<evidence type="ECO:0000313" key="9">
    <source>
        <dbReference type="EMBL" id="EDV24974.1"/>
    </source>
</evidence>
<dbReference type="RefSeq" id="XP_002112864.1">
    <property type="nucleotide sequence ID" value="XM_002112828.1"/>
</dbReference>
<dbReference type="FunFam" id="3.40.50.970:FF:000013">
    <property type="entry name" value="Pyruvate dehydrogenase E1 component subunit alpha"/>
    <property type="match status" value="1"/>
</dbReference>
<protein>
    <recommendedName>
        <fullName evidence="7">Pyruvate dehydrogenase E1 component subunit alpha</fullName>
        <ecNumber evidence="7">1.2.4.1</ecNumber>
    </recommendedName>
</protein>
<organism evidence="9 10">
    <name type="scientific">Trichoplax adhaerens</name>
    <name type="common">Trichoplax reptans</name>
    <dbReference type="NCBI Taxonomy" id="10228"/>
    <lineage>
        <taxon>Eukaryota</taxon>
        <taxon>Metazoa</taxon>
        <taxon>Placozoa</taxon>
        <taxon>Uniplacotomia</taxon>
        <taxon>Trichoplacea</taxon>
        <taxon>Trichoplacidae</taxon>
        <taxon>Trichoplax</taxon>
    </lineage>
</organism>
<evidence type="ECO:0000256" key="3">
    <source>
        <dbReference type="ARBA" id="ARBA00023002"/>
    </source>
</evidence>
<dbReference type="GO" id="GO:0004739">
    <property type="term" value="F:pyruvate dehydrogenase (acetyl-transferring) activity"/>
    <property type="evidence" value="ECO:0000318"/>
    <property type="project" value="GO_Central"/>
</dbReference>
<dbReference type="FunCoup" id="B3RY46">
    <property type="interactions" value="1141"/>
</dbReference>
<dbReference type="NCBIfam" id="TIGR03182">
    <property type="entry name" value="PDH_E1_alph_y"/>
    <property type="match status" value="1"/>
</dbReference>
<dbReference type="InterPro" id="IPR001017">
    <property type="entry name" value="DH_E1"/>
</dbReference>
<dbReference type="SUPFAM" id="SSF52518">
    <property type="entry name" value="Thiamin diphosphate-binding fold (THDP-binding)"/>
    <property type="match status" value="1"/>
</dbReference>
<dbReference type="InterPro" id="IPR050642">
    <property type="entry name" value="PDH_E1_Alpha_Subunit"/>
</dbReference>
<dbReference type="EMBL" id="DS985245">
    <property type="protein sequence ID" value="EDV24974.1"/>
    <property type="molecule type" value="Genomic_DNA"/>
</dbReference>
<dbReference type="InParanoid" id="B3RY46"/>
<dbReference type="PANTHER" id="PTHR11516">
    <property type="entry name" value="PYRUVATE DEHYDROGENASE E1 COMPONENT, ALPHA SUBUNIT BACTERIAL AND ORGANELLAR"/>
    <property type="match status" value="1"/>
</dbReference>
<evidence type="ECO:0000259" key="8">
    <source>
        <dbReference type="Pfam" id="PF00676"/>
    </source>
</evidence>
<keyword evidence="5 7" id="KW-0670">Pyruvate</keyword>
<dbReference type="OrthoDB" id="10256198at2759"/>